<proteinExistence type="predicted"/>
<dbReference type="Proteomes" id="UP001165120">
    <property type="component" value="Unassembled WGS sequence"/>
</dbReference>
<dbReference type="EMBL" id="BSXN01000432">
    <property type="protein sequence ID" value="GME68524.1"/>
    <property type="molecule type" value="Genomic_DNA"/>
</dbReference>
<feature type="compositionally biased region" description="Low complexity" evidence="1">
    <location>
        <begin position="456"/>
        <end position="480"/>
    </location>
</feature>
<feature type="compositionally biased region" description="Low complexity" evidence="1">
    <location>
        <begin position="423"/>
        <end position="441"/>
    </location>
</feature>
<feature type="compositionally biased region" description="Polar residues" evidence="1">
    <location>
        <begin position="565"/>
        <end position="580"/>
    </location>
</feature>
<dbReference type="AlphaFoldDB" id="A0A9W6WGN0"/>
<name>A0A9W6WGN0_CANBO</name>
<feature type="compositionally biased region" description="Low complexity" evidence="1">
    <location>
        <begin position="180"/>
        <end position="198"/>
    </location>
</feature>
<feature type="region of interest" description="Disordered" evidence="1">
    <location>
        <begin position="453"/>
        <end position="510"/>
    </location>
</feature>
<feature type="compositionally biased region" description="Low complexity" evidence="1">
    <location>
        <begin position="292"/>
        <end position="305"/>
    </location>
</feature>
<reference evidence="2" key="1">
    <citation type="submission" date="2023-04" db="EMBL/GenBank/DDBJ databases">
        <title>Candida boidinii NBRC 10035.</title>
        <authorList>
            <person name="Ichikawa N."/>
            <person name="Sato H."/>
            <person name="Tonouchi N."/>
        </authorList>
    </citation>
    <scope>NUCLEOTIDE SEQUENCE</scope>
    <source>
        <strain evidence="2">NBRC 10035</strain>
    </source>
</reference>
<gene>
    <name evidence="2" type="ORF">Cboi02_000170800</name>
</gene>
<comment type="caution">
    <text evidence="2">The sequence shown here is derived from an EMBL/GenBank/DDBJ whole genome shotgun (WGS) entry which is preliminary data.</text>
</comment>
<organism evidence="2 3">
    <name type="scientific">Candida boidinii</name>
    <name type="common">Yeast</name>
    <dbReference type="NCBI Taxonomy" id="5477"/>
    <lineage>
        <taxon>Eukaryota</taxon>
        <taxon>Fungi</taxon>
        <taxon>Dikarya</taxon>
        <taxon>Ascomycota</taxon>
        <taxon>Saccharomycotina</taxon>
        <taxon>Pichiomycetes</taxon>
        <taxon>Pichiales</taxon>
        <taxon>Pichiaceae</taxon>
        <taxon>Ogataea</taxon>
        <taxon>Ogataea/Candida clade</taxon>
    </lineage>
</organism>
<keyword evidence="3" id="KW-1185">Reference proteome</keyword>
<evidence type="ECO:0000256" key="1">
    <source>
        <dbReference type="SAM" id="MobiDB-lite"/>
    </source>
</evidence>
<protein>
    <submittedName>
        <fullName evidence="2">Unnamed protein product</fullName>
    </submittedName>
</protein>
<feature type="compositionally biased region" description="Polar residues" evidence="1">
    <location>
        <begin position="199"/>
        <end position="208"/>
    </location>
</feature>
<feature type="region of interest" description="Disordered" evidence="1">
    <location>
        <begin position="180"/>
        <end position="208"/>
    </location>
</feature>
<accession>A0A9W6WGN0</accession>
<evidence type="ECO:0000313" key="2">
    <source>
        <dbReference type="EMBL" id="GME68524.1"/>
    </source>
</evidence>
<evidence type="ECO:0000313" key="3">
    <source>
        <dbReference type="Proteomes" id="UP001165120"/>
    </source>
</evidence>
<feature type="region of interest" description="Disordered" evidence="1">
    <location>
        <begin position="288"/>
        <end position="316"/>
    </location>
</feature>
<feature type="region of interest" description="Disordered" evidence="1">
    <location>
        <begin position="414"/>
        <end position="441"/>
    </location>
</feature>
<feature type="region of interest" description="Disordered" evidence="1">
    <location>
        <begin position="542"/>
        <end position="580"/>
    </location>
</feature>
<sequence length="580" mass="62980">MSAMYESALWFDDDHDQAPSNNYSNKKNSKLVKLLKAKNSKVLRYFDLDDTPRSFKPFSIIGSGNNSTSNTNFSNNHNNLGNTHDSMITPTSVSTPYGMKHVAHVDHLSCFGLEHCLQTNDVLLLPRVLKSLEKPQPEFVSSSTAESNNYTNFKSDKTDNKIKTIKKSKSFANIQINTNVSNSLSSPTSPSFPSPLTNEPRNTSVDIDSVSTPKSNATFLMDNDAIHQTPATTISSDSLSSNGTIVTSTGAEIDTGTPNVPFKAFAYSRTPSASSRRSVDFVAIPNAQTEASSSSVRSSLSTSSRRASHSTIKSNEKQHQVLTLTSVNKKFNVVSYAHTPASTDNIIDNSASTVDEGESSNITKQDTVSSSSSFLTKGRSFKFSTDKLSKSQSFHILPLPSVPFKDSSIVKSKSMNSIPIQTPKRNSINRKSSSPSPSQIPIAFNNFIRVPESPPRQTQFFTSSSRSSINISKSKGNTKSIRSHNSIDSQSPPQPPNFSSSIPPSVPSRETLPFIHTASFNSRVIVEETTIVGSETQMNLESSGKIVDVSQGSSSLKDFDDAESKLSTPFTESADSTNNT</sequence>